<reference evidence="1 2" key="1">
    <citation type="submission" date="2024-09" db="EMBL/GenBank/DDBJ databases">
        <title>Floridaenema gen nov. (Aerosakkonemataceae, Aerosakkonematales ord. nov., Cyanobacteria) from benthic tropical and subtropical fresh waters, with the description of four new species.</title>
        <authorList>
            <person name="Moretto J.A."/>
            <person name="Berthold D.E."/>
            <person name="Lefler F.W."/>
            <person name="Huang I.-S."/>
            <person name="Laughinghouse H. IV."/>
        </authorList>
    </citation>
    <scope>NUCLEOTIDE SEQUENCE [LARGE SCALE GENOMIC DNA]</scope>
    <source>
        <strain evidence="1 2">BLCC-F154</strain>
    </source>
</reference>
<dbReference type="EMBL" id="JBHFNS010000025">
    <property type="protein sequence ID" value="MFB2934822.1"/>
    <property type="molecule type" value="Genomic_DNA"/>
</dbReference>
<proteinExistence type="predicted"/>
<dbReference type="RefSeq" id="WP_413256347.1">
    <property type="nucleotide sequence ID" value="NZ_JBHFNS010000025.1"/>
</dbReference>
<sequence>MIVIADTTPLSELAKVGQMNLLRDVFGQVILPEEVYQEVTTGTHPAAIEVPLAKWIQVRSISDSQKLLELRITTKLGLGECAAIILAQELNADRLLLDDFPARRVAESRNLPVTGTVGTLILAKQQGLIPNVKDVLDALIMQGKRISQALYKEVLAIANE</sequence>
<keyword evidence="2" id="KW-1185">Reference proteome</keyword>
<accession>A0ABV4Y7P4</accession>
<evidence type="ECO:0000313" key="1">
    <source>
        <dbReference type="EMBL" id="MFB2934822.1"/>
    </source>
</evidence>
<dbReference type="PANTHER" id="PTHR39550:SF1">
    <property type="entry name" value="SLL0658 PROTEIN"/>
    <property type="match status" value="1"/>
</dbReference>
<dbReference type="InterPro" id="IPR021799">
    <property type="entry name" value="PIN-like_prokaryotic"/>
</dbReference>
<evidence type="ECO:0000313" key="2">
    <source>
        <dbReference type="Proteomes" id="UP001576776"/>
    </source>
</evidence>
<dbReference type="Pfam" id="PF11848">
    <property type="entry name" value="DUF3368"/>
    <property type="match status" value="1"/>
</dbReference>
<dbReference type="PANTHER" id="PTHR39550">
    <property type="entry name" value="SLL0658 PROTEIN"/>
    <property type="match status" value="1"/>
</dbReference>
<protein>
    <submittedName>
        <fullName evidence="1">DUF3368 domain-containing protein</fullName>
    </submittedName>
</protein>
<gene>
    <name evidence="1" type="ORF">ACE1B6_06050</name>
</gene>
<comment type="caution">
    <text evidence="1">The sequence shown here is derived from an EMBL/GenBank/DDBJ whole genome shotgun (WGS) entry which is preliminary data.</text>
</comment>
<organism evidence="1 2">
    <name type="scientific">Floridaenema fluviatile BLCC-F154</name>
    <dbReference type="NCBI Taxonomy" id="3153640"/>
    <lineage>
        <taxon>Bacteria</taxon>
        <taxon>Bacillati</taxon>
        <taxon>Cyanobacteriota</taxon>
        <taxon>Cyanophyceae</taxon>
        <taxon>Oscillatoriophycideae</taxon>
        <taxon>Aerosakkonematales</taxon>
        <taxon>Aerosakkonemataceae</taxon>
        <taxon>Floridanema</taxon>
        <taxon>Floridanema fluviatile</taxon>
    </lineage>
</organism>
<dbReference type="Proteomes" id="UP001576776">
    <property type="component" value="Unassembled WGS sequence"/>
</dbReference>
<name>A0ABV4Y7P4_9CYAN</name>